<keyword evidence="9" id="KW-1133">Transmembrane helix</keyword>
<dbReference type="Pfam" id="PF02518">
    <property type="entry name" value="HATPase_c"/>
    <property type="match status" value="1"/>
</dbReference>
<dbReference type="InterPro" id="IPR036890">
    <property type="entry name" value="HATPase_C_sf"/>
</dbReference>
<evidence type="ECO:0000313" key="11">
    <source>
        <dbReference type="EMBL" id="TQR20336.1"/>
    </source>
</evidence>
<dbReference type="OrthoDB" id="9815750at2"/>
<gene>
    <name evidence="11" type="ORF">FG384_07795</name>
</gene>
<dbReference type="InterPro" id="IPR036097">
    <property type="entry name" value="HisK_dim/P_sf"/>
</dbReference>
<evidence type="ECO:0000256" key="7">
    <source>
        <dbReference type="ARBA" id="ARBA00022840"/>
    </source>
</evidence>
<dbReference type="SUPFAM" id="SSF55874">
    <property type="entry name" value="ATPase domain of HSP90 chaperone/DNA topoisomerase II/histidine kinase"/>
    <property type="match status" value="1"/>
</dbReference>
<keyword evidence="7" id="KW-0067">ATP-binding</keyword>
<dbReference type="PRINTS" id="PR00344">
    <property type="entry name" value="BCTRLSENSOR"/>
</dbReference>
<evidence type="ECO:0000256" key="8">
    <source>
        <dbReference type="ARBA" id="ARBA00023012"/>
    </source>
</evidence>
<name>A0A544TSB4_9BACI</name>
<dbReference type="SUPFAM" id="SSF47384">
    <property type="entry name" value="Homodimeric domain of signal transducing histidine kinase"/>
    <property type="match status" value="1"/>
</dbReference>
<keyword evidence="8" id="KW-0902">Two-component regulatory system</keyword>
<feature type="transmembrane region" description="Helical" evidence="9">
    <location>
        <begin position="6"/>
        <end position="25"/>
    </location>
</feature>
<dbReference type="SMART" id="SM00388">
    <property type="entry name" value="HisKA"/>
    <property type="match status" value="1"/>
</dbReference>
<dbReference type="InterPro" id="IPR004358">
    <property type="entry name" value="Sig_transdc_His_kin-like_C"/>
</dbReference>
<dbReference type="RefSeq" id="WP_142642032.1">
    <property type="nucleotide sequence ID" value="NZ_VDGI01000006.1"/>
</dbReference>
<keyword evidence="4" id="KW-0808">Transferase</keyword>
<organism evidence="11 12">
    <name type="scientific">Psychrobacillus vulpis</name>
    <dbReference type="NCBI Taxonomy" id="2325572"/>
    <lineage>
        <taxon>Bacteria</taxon>
        <taxon>Bacillati</taxon>
        <taxon>Bacillota</taxon>
        <taxon>Bacilli</taxon>
        <taxon>Bacillales</taxon>
        <taxon>Bacillaceae</taxon>
        <taxon>Psychrobacillus</taxon>
    </lineage>
</organism>
<dbReference type="EMBL" id="VDGI01000006">
    <property type="protein sequence ID" value="TQR20336.1"/>
    <property type="molecule type" value="Genomic_DNA"/>
</dbReference>
<keyword evidence="3" id="KW-0597">Phosphoprotein</keyword>
<dbReference type="Gene3D" id="1.10.287.130">
    <property type="match status" value="1"/>
</dbReference>
<dbReference type="PROSITE" id="PS50109">
    <property type="entry name" value="HIS_KIN"/>
    <property type="match status" value="1"/>
</dbReference>
<keyword evidence="12" id="KW-1185">Reference proteome</keyword>
<evidence type="ECO:0000256" key="4">
    <source>
        <dbReference type="ARBA" id="ARBA00022679"/>
    </source>
</evidence>
<evidence type="ECO:0000259" key="10">
    <source>
        <dbReference type="PROSITE" id="PS50109"/>
    </source>
</evidence>
<comment type="catalytic activity">
    <reaction evidence="1">
        <text>ATP + protein L-histidine = ADP + protein N-phospho-L-histidine.</text>
        <dbReference type="EC" id="2.7.13.3"/>
    </reaction>
</comment>
<dbReference type="GO" id="GO:0005524">
    <property type="term" value="F:ATP binding"/>
    <property type="evidence" value="ECO:0007669"/>
    <property type="project" value="UniProtKB-KW"/>
</dbReference>
<dbReference type="GO" id="GO:0000155">
    <property type="term" value="F:phosphorelay sensor kinase activity"/>
    <property type="evidence" value="ECO:0007669"/>
    <property type="project" value="InterPro"/>
</dbReference>
<evidence type="ECO:0000256" key="1">
    <source>
        <dbReference type="ARBA" id="ARBA00000085"/>
    </source>
</evidence>
<dbReference type="Proteomes" id="UP000316626">
    <property type="component" value="Unassembled WGS sequence"/>
</dbReference>
<dbReference type="InterPro" id="IPR003594">
    <property type="entry name" value="HATPase_dom"/>
</dbReference>
<feature type="transmembrane region" description="Helical" evidence="9">
    <location>
        <begin position="37"/>
        <end position="55"/>
    </location>
</feature>
<evidence type="ECO:0000256" key="9">
    <source>
        <dbReference type="SAM" id="Phobius"/>
    </source>
</evidence>
<dbReference type="Pfam" id="PF00512">
    <property type="entry name" value="HisKA"/>
    <property type="match status" value="1"/>
</dbReference>
<keyword evidence="9" id="KW-0472">Membrane</keyword>
<keyword evidence="9" id="KW-0812">Transmembrane</keyword>
<evidence type="ECO:0000256" key="2">
    <source>
        <dbReference type="ARBA" id="ARBA00012438"/>
    </source>
</evidence>
<keyword evidence="5" id="KW-0547">Nucleotide-binding</keyword>
<dbReference type="AlphaFoldDB" id="A0A544TSB4"/>
<feature type="transmembrane region" description="Helical" evidence="9">
    <location>
        <begin position="161"/>
        <end position="179"/>
    </location>
</feature>
<dbReference type="SMART" id="SM00387">
    <property type="entry name" value="HATPase_c"/>
    <property type="match status" value="1"/>
</dbReference>
<sequence>MGIITVHFLFNLSLLIILLFLCFSYPKISDSLRSLKLTALFYFVISLAICYIFSYRLSDELVLDLRLIPFLIGGLYMRLSPILGLFVIFLRAFHGIDFGFFLAIPFYSLISYSIWLISPWFLKLTSKYRVLFSTGTTLLTSIAILTVVLFPETSEPTLDLLVAYLIVQPIGVAMISYAIEMAEKNTQLQQQLVKAEKLEAVEQMGAAISHEIRNPLTTAIGFVELLNKDSLDQEKKTQYFSILKRELDAAEKIIQDYLTFSKPLIESVEELDIQKELTHILKLLQPIANYYSVEISTNFSSHGMIEGDQSKFHQCFINIIKHSIESMSNGGTLLLKTEVVKSNMIITIQDTGAGMSNDQLKRLGEPYYSTKGETGTGLSMMVAYSILRAMRGTIDVQSEIGKGTVFQFTFKQYKSSILCK</sequence>
<evidence type="ECO:0000256" key="6">
    <source>
        <dbReference type="ARBA" id="ARBA00022777"/>
    </source>
</evidence>
<evidence type="ECO:0000256" key="5">
    <source>
        <dbReference type="ARBA" id="ARBA00022741"/>
    </source>
</evidence>
<reference evidence="11 12" key="1">
    <citation type="submission" date="2019-06" db="EMBL/GenBank/DDBJ databases">
        <title>Psychrobacillus vulpis sp. nov., a new species isolated from feces of a red fox that inhabits in The Tablas de Daimiel Natural Park, Albacete, Spain.</title>
        <authorList>
            <person name="Rodriguez M."/>
            <person name="Reina J.C."/>
            <person name="Bejar V."/>
            <person name="Llamas I."/>
        </authorList>
    </citation>
    <scope>NUCLEOTIDE SEQUENCE [LARGE SCALE GENOMIC DNA]</scope>
    <source>
        <strain evidence="11 12">Z8</strain>
    </source>
</reference>
<proteinExistence type="predicted"/>
<feature type="transmembrane region" description="Helical" evidence="9">
    <location>
        <begin position="128"/>
        <end position="149"/>
    </location>
</feature>
<keyword evidence="6 11" id="KW-0418">Kinase</keyword>
<dbReference type="PANTHER" id="PTHR43065:SF46">
    <property type="entry name" value="C4-DICARBOXYLATE TRANSPORT SENSOR PROTEIN DCTB"/>
    <property type="match status" value="1"/>
</dbReference>
<dbReference type="PANTHER" id="PTHR43065">
    <property type="entry name" value="SENSOR HISTIDINE KINASE"/>
    <property type="match status" value="1"/>
</dbReference>
<dbReference type="CDD" id="cd00082">
    <property type="entry name" value="HisKA"/>
    <property type="match status" value="1"/>
</dbReference>
<evidence type="ECO:0000313" key="12">
    <source>
        <dbReference type="Proteomes" id="UP000316626"/>
    </source>
</evidence>
<protein>
    <recommendedName>
        <fullName evidence="2">histidine kinase</fullName>
        <ecNumber evidence="2">2.7.13.3</ecNumber>
    </recommendedName>
</protein>
<comment type="caution">
    <text evidence="11">The sequence shown here is derived from an EMBL/GenBank/DDBJ whole genome shotgun (WGS) entry which is preliminary data.</text>
</comment>
<feature type="transmembrane region" description="Helical" evidence="9">
    <location>
        <begin position="100"/>
        <end position="122"/>
    </location>
</feature>
<dbReference type="InterPro" id="IPR003661">
    <property type="entry name" value="HisK_dim/P_dom"/>
</dbReference>
<dbReference type="EC" id="2.7.13.3" evidence="2"/>
<dbReference type="InterPro" id="IPR005467">
    <property type="entry name" value="His_kinase_dom"/>
</dbReference>
<feature type="transmembrane region" description="Helical" evidence="9">
    <location>
        <begin position="67"/>
        <end position="93"/>
    </location>
</feature>
<feature type="domain" description="Histidine kinase" evidence="10">
    <location>
        <begin position="207"/>
        <end position="414"/>
    </location>
</feature>
<accession>A0A544TSB4</accession>
<evidence type="ECO:0000256" key="3">
    <source>
        <dbReference type="ARBA" id="ARBA00022553"/>
    </source>
</evidence>
<dbReference type="Gene3D" id="3.30.565.10">
    <property type="entry name" value="Histidine kinase-like ATPase, C-terminal domain"/>
    <property type="match status" value="1"/>
</dbReference>